<dbReference type="Proteomes" id="UP000593601">
    <property type="component" value="Chromosome"/>
</dbReference>
<evidence type="ECO:0000313" key="1">
    <source>
        <dbReference type="EMBL" id="QOV18308.1"/>
    </source>
</evidence>
<dbReference type="PIRSF" id="PIRSF033563">
    <property type="entry name" value="UCP033563"/>
    <property type="match status" value="1"/>
</dbReference>
<dbReference type="PANTHER" id="PTHR36454:SF1">
    <property type="entry name" value="DUF1015 DOMAIN-CONTAINING PROTEIN"/>
    <property type="match status" value="1"/>
</dbReference>
<gene>
    <name evidence="1" type="ORF">INP51_09765</name>
</gene>
<proteinExistence type="predicted"/>
<keyword evidence="2" id="KW-1185">Reference proteome</keyword>
<reference evidence="1 2" key="1">
    <citation type="submission" date="2020-10" db="EMBL/GenBank/DDBJ databases">
        <title>Blautia liquoris sp.nov., isolated from the mud in a fermentation cellar used for the production of Chinese strong-flavoured liquor.</title>
        <authorList>
            <person name="Lu L."/>
        </authorList>
    </citation>
    <scope>NUCLEOTIDE SEQUENCE [LARGE SCALE GENOMIC DNA]</scope>
    <source>
        <strain evidence="1 2">LZLJ-3</strain>
    </source>
</reference>
<dbReference type="AlphaFoldDB" id="A0A7M2RDS4"/>
<evidence type="ECO:0000313" key="2">
    <source>
        <dbReference type="Proteomes" id="UP000593601"/>
    </source>
</evidence>
<organism evidence="1 2">
    <name type="scientific">Blautia liquoris</name>
    <dbReference type="NCBI Taxonomy" id="2779518"/>
    <lineage>
        <taxon>Bacteria</taxon>
        <taxon>Bacillati</taxon>
        <taxon>Bacillota</taxon>
        <taxon>Clostridia</taxon>
        <taxon>Lachnospirales</taxon>
        <taxon>Lachnospiraceae</taxon>
        <taxon>Blautia</taxon>
    </lineage>
</organism>
<dbReference type="InterPro" id="IPR008323">
    <property type="entry name" value="UCP033563"/>
</dbReference>
<dbReference type="PANTHER" id="PTHR36454">
    <property type="entry name" value="LMO2823 PROTEIN"/>
    <property type="match status" value="1"/>
</dbReference>
<dbReference type="RefSeq" id="WP_193734670.1">
    <property type="nucleotide sequence ID" value="NZ_CP063304.1"/>
</dbReference>
<dbReference type="KEGG" id="bliq:INP51_09765"/>
<accession>A0A7M2RDS4</accession>
<dbReference type="Pfam" id="PF06245">
    <property type="entry name" value="DUF1015"/>
    <property type="match status" value="1"/>
</dbReference>
<sequence>MTNIRPFRALRPSQESAAFVAALPYDVYSKTEARKYVKEHPYSFLRIDRPETQFDEKTDMYASIVYQKANETFEIMQQEGTLIEDANPCYYIYELTKGCHRQTGLCACSSVEDYLAGVIKKHEKTRAKKEEDRTKHIDVLSAQTGPVLLIYRANPAIQKILELEKKKSPIYDFTADDGVVHRVWSINNPLCVRKLTKMFETVDHTYIADGHHRAASAVRVAKERAENNPHHMGNEEYNYFLSVLFADSDLGIEDYNRVIKDMNGHSRDEILELIGERFTVQSSAERPVRPKEKGQMGFFLSDSDRVHGTWYRLQVKKEYTKKDPVGILDVEYLQREILKPVFGIEDPRSDDRIDFVGGIRGLDELEKRCHNDCICAFALYPTSMEELLAAADADMLMPPKSTWFEPKLRSGLFIHKIERF</sequence>
<name>A0A7M2RDS4_9FIRM</name>
<dbReference type="EMBL" id="CP063304">
    <property type="protein sequence ID" value="QOV18308.1"/>
    <property type="molecule type" value="Genomic_DNA"/>
</dbReference>
<protein>
    <submittedName>
        <fullName evidence="1">DUF1015 domain-containing protein</fullName>
    </submittedName>
</protein>